<organism evidence="7 8">
    <name type="scientific">Poecilia latipinna</name>
    <name type="common">sailfin molly</name>
    <dbReference type="NCBI Taxonomy" id="48699"/>
    <lineage>
        <taxon>Eukaryota</taxon>
        <taxon>Metazoa</taxon>
        <taxon>Chordata</taxon>
        <taxon>Craniata</taxon>
        <taxon>Vertebrata</taxon>
        <taxon>Euteleostomi</taxon>
        <taxon>Actinopterygii</taxon>
        <taxon>Neopterygii</taxon>
        <taxon>Teleostei</taxon>
        <taxon>Neoteleostei</taxon>
        <taxon>Acanthomorphata</taxon>
        <taxon>Ovalentaria</taxon>
        <taxon>Atherinomorphae</taxon>
        <taxon>Cyprinodontiformes</taxon>
        <taxon>Poeciliidae</taxon>
        <taxon>Poeciliinae</taxon>
        <taxon>Poecilia</taxon>
    </lineage>
</organism>
<dbReference type="InterPro" id="IPR012515">
    <property type="entry name" value="Antimicrobial12"/>
</dbReference>
<proteinExistence type="inferred from homology"/>
<keyword evidence="5" id="KW-0044">Antibiotic</keyword>
<keyword evidence="6" id="KW-0732">Signal</keyword>
<evidence type="ECO:0000313" key="8">
    <source>
        <dbReference type="Proteomes" id="UP000261500"/>
    </source>
</evidence>
<evidence type="ECO:0000256" key="3">
    <source>
        <dbReference type="ARBA" id="ARBA00022525"/>
    </source>
</evidence>
<dbReference type="AlphaFoldDB" id="A0A3B3VK98"/>
<accession>A0A3B3VK98</accession>
<comment type="similarity">
    <text evidence="2">Belongs to the pleurocidin family.</text>
</comment>
<reference evidence="7" key="1">
    <citation type="submission" date="2025-08" db="UniProtKB">
        <authorList>
            <consortium name="Ensembl"/>
        </authorList>
    </citation>
    <scope>IDENTIFICATION</scope>
</reference>
<dbReference type="GO" id="GO:0005576">
    <property type="term" value="C:extracellular region"/>
    <property type="evidence" value="ECO:0007669"/>
    <property type="project" value="UniProtKB-SubCell"/>
</dbReference>
<dbReference type="GeneTree" id="ENSGT01110000267389"/>
<feature type="chain" id="PRO_5017430775" evidence="6">
    <location>
        <begin position="23"/>
        <end position="62"/>
    </location>
</feature>
<evidence type="ECO:0000313" key="7">
    <source>
        <dbReference type="Ensembl" id="ENSPLAP00000025441.1"/>
    </source>
</evidence>
<comment type="subcellular location">
    <subcellularLocation>
        <location evidence="1">Secreted</location>
    </subcellularLocation>
</comment>
<evidence type="ECO:0000256" key="2">
    <source>
        <dbReference type="ARBA" id="ARBA00007419"/>
    </source>
</evidence>
<keyword evidence="8" id="KW-1185">Reference proteome</keyword>
<sequence length="62" mass="7212">MKFVTIFLVMSLVVLMAEPGECFLKSLWRGVKAIYNGARQGYKEKMDPTFDQETDVRLHIKM</sequence>
<dbReference type="Pfam" id="PF08107">
    <property type="entry name" value="Antimicrobial12"/>
    <property type="match status" value="1"/>
</dbReference>
<dbReference type="Proteomes" id="UP000261500">
    <property type="component" value="Unplaced"/>
</dbReference>
<evidence type="ECO:0000256" key="1">
    <source>
        <dbReference type="ARBA" id="ARBA00004613"/>
    </source>
</evidence>
<name>A0A3B3VK98_9TELE</name>
<keyword evidence="4" id="KW-0929">Antimicrobial</keyword>
<evidence type="ECO:0000256" key="6">
    <source>
        <dbReference type="SAM" id="SignalP"/>
    </source>
</evidence>
<keyword evidence="3" id="KW-0964">Secreted</keyword>
<dbReference type="GO" id="GO:0042742">
    <property type="term" value="P:defense response to bacterium"/>
    <property type="evidence" value="ECO:0007669"/>
    <property type="project" value="UniProtKB-KW"/>
</dbReference>
<feature type="signal peptide" evidence="6">
    <location>
        <begin position="1"/>
        <end position="22"/>
    </location>
</feature>
<evidence type="ECO:0000256" key="4">
    <source>
        <dbReference type="ARBA" id="ARBA00022529"/>
    </source>
</evidence>
<evidence type="ECO:0000256" key="5">
    <source>
        <dbReference type="ARBA" id="ARBA00023022"/>
    </source>
</evidence>
<protein>
    <submittedName>
        <fullName evidence="7">Uncharacterized protein</fullName>
    </submittedName>
</protein>
<dbReference type="Ensembl" id="ENSPLAT00000000840.1">
    <property type="protein sequence ID" value="ENSPLAP00000025441.1"/>
    <property type="gene ID" value="ENSPLAG00000000276.1"/>
</dbReference>
<reference evidence="7" key="2">
    <citation type="submission" date="2025-09" db="UniProtKB">
        <authorList>
            <consortium name="Ensembl"/>
        </authorList>
    </citation>
    <scope>IDENTIFICATION</scope>
</reference>